<dbReference type="AlphaFoldDB" id="A0A9P0MT23"/>
<dbReference type="PROSITE" id="PS51969">
    <property type="entry name" value="CBM39"/>
    <property type="match status" value="1"/>
</dbReference>
<keyword evidence="2" id="KW-0732">Signal</keyword>
<feature type="chain" id="PRO_5040479492" description="CBM39 domain-containing protein" evidence="2">
    <location>
        <begin position="20"/>
        <end position="251"/>
    </location>
</feature>
<accession>A0A9P0MT23</accession>
<dbReference type="GO" id="GO:0030246">
    <property type="term" value="F:carbohydrate binding"/>
    <property type="evidence" value="ECO:0007669"/>
    <property type="project" value="InterPro"/>
</dbReference>
<evidence type="ECO:0000313" key="5">
    <source>
        <dbReference type="Proteomes" id="UP001152798"/>
    </source>
</evidence>
<gene>
    <name evidence="4" type="ORF">NEZAVI_LOCUS12113</name>
</gene>
<feature type="signal peptide" evidence="2">
    <location>
        <begin position="1"/>
        <end position="19"/>
    </location>
</feature>
<dbReference type="OrthoDB" id="6628448at2759"/>
<feature type="region of interest" description="Disordered" evidence="1">
    <location>
        <begin position="136"/>
        <end position="160"/>
    </location>
</feature>
<dbReference type="PROSITE" id="PS51257">
    <property type="entry name" value="PROKAR_LIPOPROTEIN"/>
    <property type="match status" value="1"/>
</dbReference>
<dbReference type="Gene3D" id="2.60.40.2140">
    <property type="entry name" value="Beta-1,3-glucan-recognition protein, N-terminal domain"/>
    <property type="match status" value="1"/>
</dbReference>
<feature type="domain" description="CBM39" evidence="3">
    <location>
        <begin position="21"/>
        <end position="115"/>
    </location>
</feature>
<evidence type="ECO:0000256" key="1">
    <source>
        <dbReference type="SAM" id="MobiDB-lite"/>
    </source>
</evidence>
<reference evidence="4" key="1">
    <citation type="submission" date="2022-01" db="EMBL/GenBank/DDBJ databases">
        <authorList>
            <person name="King R."/>
        </authorList>
    </citation>
    <scope>NUCLEOTIDE SEQUENCE</scope>
</reference>
<dbReference type="EMBL" id="OV725081">
    <property type="protein sequence ID" value="CAH1403510.1"/>
    <property type="molecule type" value="Genomic_DNA"/>
</dbReference>
<evidence type="ECO:0000256" key="2">
    <source>
        <dbReference type="SAM" id="SignalP"/>
    </source>
</evidence>
<dbReference type="Proteomes" id="UP001152798">
    <property type="component" value="Chromosome 5"/>
</dbReference>
<sequence length="251" mass="28803">MALCRVLCLVLFIAACSEALYIFPPIHLQALATGGLKAYMQDTCGIDGFGFQIKRTNETAWKTGNGTKEEIFWTFWDRGRQAKVGDVFDFSARVWYEGIPYTYPSNKWTVPELVEEFTDPPHTETEDNCIQTTELPKKKIKEEPENKETTREPKKVKSEEQDLLRTIPPSGMCTYVDPPKANSTKEEVLEKQLSMLQCEMSAFLERTSKLTSELNKELLDLKKLNYAAVARMQRLESLIRTIPRSIPYPYV</sequence>
<protein>
    <recommendedName>
        <fullName evidence="3">CBM39 domain-containing protein</fullName>
    </recommendedName>
</protein>
<evidence type="ECO:0000259" key="3">
    <source>
        <dbReference type="PROSITE" id="PS51969"/>
    </source>
</evidence>
<name>A0A9P0MT23_NEZVI</name>
<dbReference type="InterPro" id="IPR043030">
    <property type="entry name" value="BGBP_N_sf"/>
</dbReference>
<dbReference type="InterPro" id="IPR031756">
    <property type="entry name" value="BGBP_N"/>
</dbReference>
<keyword evidence="5" id="KW-1185">Reference proteome</keyword>
<organism evidence="4 5">
    <name type="scientific">Nezara viridula</name>
    <name type="common">Southern green stink bug</name>
    <name type="synonym">Cimex viridulus</name>
    <dbReference type="NCBI Taxonomy" id="85310"/>
    <lineage>
        <taxon>Eukaryota</taxon>
        <taxon>Metazoa</taxon>
        <taxon>Ecdysozoa</taxon>
        <taxon>Arthropoda</taxon>
        <taxon>Hexapoda</taxon>
        <taxon>Insecta</taxon>
        <taxon>Pterygota</taxon>
        <taxon>Neoptera</taxon>
        <taxon>Paraneoptera</taxon>
        <taxon>Hemiptera</taxon>
        <taxon>Heteroptera</taxon>
        <taxon>Panheteroptera</taxon>
        <taxon>Pentatomomorpha</taxon>
        <taxon>Pentatomoidea</taxon>
        <taxon>Pentatomidae</taxon>
        <taxon>Pentatominae</taxon>
        <taxon>Nezara</taxon>
    </lineage>
</organism>
<evidence type="ECO:0000313" key="4">
    <source>
        <dbReference type="EMBL" id="CAH1403510.1"/>
    </source>
</evidence>
<proteinExistence type="predicted"/>